<dbReference type="SUPFAM" id="SSF103473">
    <property type="entry name" value="MFS general substrate transporter"/>
    <property type="match status" value="1"/>
</dbReference>
<keyword evidence="3" id="KW-1133">Transmembrane helix</keyword>
<dbReference type="InParanoid" id="F6ZSY1"/>
<dbReference type="InterPro" id="IPR036259">
    <property type="entry name" value="MFS_trans_sf"/>
</dbReference>
<dbReference type="EMBL" id="EAAA01001279">
    <property type="status" value="NOT_ANNOTATED_CDS"/>
    <property type="molecule type" value="Genomic_DNA"/>
</dbReference>
<accession>F6ZSY1</accession>
<reference evidence="5" key="3">
    <citation type="submission" date="2025-08" db="UniProtKB">
        <authorList>
            <consortium name="Ensembl"/>
        </authorList>
    </citation>
    <scope>IDENTIFICATION</scope>
</reference>
<dbReference type="GO" id="GO:0016020">
    <property type="term" value="C:membrane"/>
    <property type="evidence" value="ECO:0007669"/>
    <property type="project" value="UniProtKB-SubCell"/>
</dbReference>
<comment type="subcellular location">
    <subcellularLocation>
        <location evidence="1">Membrane</location>
        <topology evidence="1">Multi-pass membrane protein</topology>
    </subcellularLocation>
</comment>
<keyword evidence="6" id="KW-1185">Reference proteome</keyword>
<evidence type="ECO:0000256" key="3">
    <source>
        <dbReference type="ARBA" id="ARBA00022989"/>
    </source>
</evidence>
<reference evidence="5" key="2">
    <citation type="journal article" date="2008" name="Genome Biol.">
        <title>Improved genome assembly and evidence-based global gene model set for the chordate Ciona intestinalis: new insight into intron and operon populations.</title>
        <authorList>
            <person name="Satou Y."/>
            <person name="Mineta K."/>
            <person name="Ogasawara M."/>
            <person name="Sasakura Y."/>
            <person name="Shoguchi E."/>
            <person name="Ueno K."/>
            <person name="Yamada L."/>
            <person name="Matsumoto J."/>
            <person name="Wasserscheid J."/>
            <person name="Dewar K."/>
            <person name="Wiley G.B."/>
            <person name="Macmil S.L."/>
            <person name="Roe B.A."/>
            <person name="Zeller R.W."/>
            <person name="Hastings K.E."/>
            <person name="Lemaire P."/>
            <person name="Lindquist E."/>
            <person name="Endo T."/>
            <person name="Hotta K."/>
            <person name="Inaba K."/>
        </authorList>
    </citation>
    <scope>NUCLEOTIDE SEQUENCE [LARGE SCALE GENOMIC DNA]</scope>
    <source>
        <strain evidence="5">wild type</strain>
    </source>
</reference>
<sequence length="162" mass="17613">MSGIFCFGLMAFKPGVKNALKLSIGLGGKMAISAAFSIIYIYSPELFPTIVRNVSLGSLSMIARVGGILAAFAKTSVETSPVAAYLTFGLTGVTSGLFTLMLPETLGTNPPDSFEDLEKEERKRKSVRMKTVKKRLSLFFSKKDSNTEEAELLVESQEEDEL</sequence>
<evidence type="ECO:0000256" key="4">
    <source>
        <dbReference type="ARBA" id="ARBA00023136"/>
    </source>
</evidence>
<reference evidence="5" key="4">
    <citation type="submission" date="2025-09" db="UniProtKB">
        <authorList>
            <consortium name="Ensembl"/>
        </authorList>
    </citation>
    <scope>IDENTIFICATION</scope>
</reference>
<dbReference type="PANTHER" id="PTHR24064">
    <property type="entry name" value="SOLUTE CARRIER FAMILY 22 MEMBER"/>
    <property type="match status" value="1"/>
</dbReference>
<dbReference type="Gene3D" id="1.20.1250.20">
    <property type="entry name" value="MFS general substrate transporter like domains"/>
    <property type="match status" value="1"/>
</dbReference>
<keyword evidence="2" id="KW-0812">Transmembrane</keyword>
<evidence type="ECO:0000256" key="1">
    <source>
        <dbReference type="ARBA" id="ARBA00004141"/>
    </source>
</evidence>
<dbReference type="HOGENOM" id="CLU_1634796_0_0_1"/>
<evidence type="ECO:0000313" key="5">
    <source>
        <dbReference type="Ensembl" id="ENSCINP00000007878.3"/>
    </source>
</evidence>
<reference evidence="6" key="1">
    <citation type="journal article" date="2002" name="Science">
        <title>The draft genome of Ciona intestinalis: insights into chordate and vertebrate origins.</title>
        <authorList>
            <person name="Dehal P."/>
            <person name="Satou Y."/>
            <person name="Campbell R.K."/>
            <person name="Chapman J."/>
            <person name="Degnan B."/>
            <person name="De Tomaso A."/>
            <person name="Davidson B."/>
            <person name="Di Gregorio A."/>
            <person name="Gelpke M."/>
            <person name="Goodstein D.M."/>
            <person name="Harafuji N."/>
            <person name="Hastings K.E."/>
            <person name="Ho I."/>
            <person name="Hotta K."/>
            <person name="Huang W."/>
            <person name="Kawashima T."/>
            <person name="Lemaire P."/>
            <person name="Martinez D."/>
            <person name="Meinertzhagen I.A."/>
            <person name="Necula S."/>
            <person name="Nonaka M."/>
            <person name="Putnam N."/>
            <person name="Rash S."/>
            <person name="Saiga H."/>
            <person name="Satake M."/>
            <person name="Terry A."/>
            <person name="Yamada L."/>
            <person name="Wang H.G."/>
            <person name="Awazu S."/>
            <person name="Azumi K."/>
            <person name="Boore J."/>
            <person name="Branno M."/>
            <person name="Chin-Bow S."/>
            <person name="DeSantis R."/>
            <person name="Doyle S."/>
            <person name="Francino P."/>
            <person name="Keys D.N."/>
            <person name="Haga S."/>
            <person name="Hayashi H."/>
            <person name="Hino K."/>
            <person name="Imai K.S."/>
            <person name="Inaba K."/>
            <person name="Kano S."/>
            <person name="Kobayashi K."/>
            <person name="Kobayashi M."/>
            <person name="Lee B.I."/>
            <person name="Makabe K.W."/>
            <person name="Manohar C."/>
            <person name="Matassi G."/>
            <person name="Medina M."/>
            <person name="Mochizuki Y."/>
            <person name="Mount S."/>
            <person name="Morishita T."/>
            <person name="Miura S."/>
            <person name="Nakayama A."/>
            <person name="Nishizaka S."/>
            <person name="Nomoto H."/>
            <person name="Ohta F."/>
            <person name="Oishi K."/>
            <person name="Rigoutsos I."/>
            <person name="Sano M."/>
            <person name="Sasaki A."/>
            <person name="Sasakura Y."/>
            <person name="Shoguchi E."/>
            <person name="Shin-i T."/>
            <person name="Spagnuolo A."/>
            <person name="Stainier D."/>
            <person name="Suzuki M.M."/>
            <person name="Tassy O."/>
            <person name="Takatori N."/>
            <person name="Tokuoka M."/>
            <person name="Yagi K."/>
            <person name="Yoshizaki F."/>
            <person name="Wada S."/>
            <person name="Zhang C."/>
            <person name="Hyatt P.D."/>
            <person name="Larimer F."/>
            <person name="Detter C."/>
            <person name="Doggett N."/>
            <person name="Glavina T."/>
            <person name="Hawkins T."/>
            <person name="Richardson P."/>
            <person name="Lucas S."/>
            <person name="Kohara Y."/>
            <person name="Levine M."/>
            <person name="Satoh N."/>
            <person name="Rokhsar D.S."/>
        </authorList>
    </citation>
    <scope>NUCLEOTIDE SEQUENCE [LARGE SCALE GENOMIC DNA]</scope>
</reference>
<evidence type="ECO:0000256" key="2">
    <source>
        <dbReference type="ARBA" id="ARBA00022692"/>
    </source>
</evidence>
<evidence type="ECO:0000313" key="6">
    <source>
        <dbReference type="Proteomes" id="UP000008144"/>
    </source>
</evidence>
<keyword evidence="4" id="KW-0472">Membrane</keyword>
<dbReference type="Ensembl" id="ENSCINT00000007878.3">
    <property type="protein sequence ID" value="ENSCINP00000007878.3"/>
    <property type="gene ID" value="ENSCING00000003823.3"/>
</dbReference>
<organism evidence="5 6">
    <name type="scientific">Ciona intestinalis</name>
    <name type="common">Transparent sea squirt</name>
    <name type="synonym">Ascidia intestinalis</name>
    <dbReference type="NCBI Taxonomy" id="7719"/>
    <lineage>
        <taxon>Eukaryota</taxon>
        <taxon>Metazoa</taxon>
        <taxon>Chordata</taxon>
        <taxon>Tunicata</taxon>
        <taxon>Ascidiacea</taxon>
        <taxon>Phlebobranchia</taxon>
        <taxon>Cionidae</taxon>
        <taxon>Ciona</taxon>
    </lineage>
</organism>
<proteinExistence type="predicted"/>
<evidence type="ECO:0008006" key="7">
    <source>
        <dbReference type="Google" id="ProtNLM"/>
    </source>
</evidence>
<dbReference type="AlphaFoldDB" id="F6ZSY1"/>
<dbReference type="STRING" id="7719.ENSCINP00000007878"/>
<dbReference type="OMA" id="TNIRNAG"/>
<name>F6ZSY1_CIOIN</name>
<protein>
    <recommendedName>
        <fullName evidence="7">Major facilitator superfamily (MFS) profile domain-containing protein</fullName>
    </recommendedName>
</protein>
<dbReference type="Proteomes" id="UP000008144">
    <property type="component" value="Chromosome 14"/>
</dbReference>
<dbReference type="GeneTree" id="ENSGT00940000168155"/>